<reference evidence="2 3" key="1">
    <citation type="journal article" date="2024" name="Plant J.">
        <title>Genome sequences and population genomics reveal climatic adaptation and genomic divergence between two closely related sweetgum species.</title>
        <authorList>
            <person name="Xu W.Q."/>
            <person name="Ren C.Q."/>
            <person name="Zhang X.Y."/>
            <person name="Comes H.P."/>
            <person name="Liu X.H."/>
            <person name="Li Y.G."/>
            <person name="Kettle C.J."/>
            <person name="Jalonen R."/>
            <person name="Gaisberger H."/>
            <person name="Ma Y.Z."/>
            <person name="Qiu Y.X."/>
        </authorList>
    </citation>
    <scope>NUCLEOTIDE SEQUENCE [LARGE SCALE GENOMIC DNA]</scope>
    <source>
        <strain evidence="2">Hangzhou</strain>
    </source>
</reference>
<dbReference type="InterPro" id="IPR009057">
    <property type="entry name" value="Homeodomain-like_sf"/>
</dbReference>
<protein>
    <recommendedName>
        <fullName evidence="4">Myb-like domain-containing protein</fullName>
    </recommendedName>
</protein>
<feature type="compositionally biased region" description="Polar residues" evidence="1">
    <location>
        <begin position="392"/>
        <end position="403"/>
    </location>
</feature>
<sequence>MDQQVAFCPLEGKENHGQRKEDMELIAAVQKCGEGNWANILRGDFKGDRTASQLSQRWAIIRKRHRNLNVGVANSTGSQLSEAQLAARHAMSLALNMPVGNLAAPSSLNTAATNSNTGSSNPAIPTAPAEVLPGSGFPQTQHQSQPGPIPTSSRIGSFGSASKSRVTLKKMSSKSTISPDSMVKATAVAAGARIATPEDAASLLKAAQAKNAVHIMHGRGSLNKSSKPGGANHLSTNHLGAHHNVHYVCTGMEATPLPAYPAVTPSASKPGSAKPVPLTVPLVPSNTATSSSMSSEQTNPATPSLAVEFPSQQEVKTAEEIKVSGFGNTPKEQVQENQTSVSGNAPSEQVQEDQAALPVLEDQLALGENLNCSLNKETAENDQVAIIHNPDAETQNVNDNKMMSSPVKEGCENQSTDKENREKQADLPSVGSSDRVEVLDEAVAGTDYRARFEKEK</sequence>
<proteinExistence type="predicted"/>
<accession>A0AAP0NDF2</accession>
<feature type="region of interest" description="Disordered" evidence="1">
    <location>
        <begin position="391"/>
        <end position="438"/>
    </location>
</feature>
<comment type="caution">
    <text evidence="2">The sequence shown here is derived from an EMBL/GenBank/DDBJ whole genome shotgun (WGS) entry which is preliminary data.</text>
</comment>
<dbReference type="Gene3D" id="1.10.10.60">
    <property type="entry name" value="Homeodomain-like"/>
    <property type="match status" value="1"/>
</dbReference>
<evidence type="ECO:0000313" key="3">
    <source>
        <dbReference type="Proteomes" id="UP001415857"/>
    </source>
</evidence>
<gene>
    <name evidence="2" type="ORF">L1049_026311</name>
</gene>
<dbReference type="AlphaFoldDB" id="A0AAP0NDF2"/>
<keyword evidence="3" id="KW-1185">Reference proteome</keyword>
<evidence type="ECO:0008006" key="4">
    <source>
        <dbReference type="Google" id="ProtNLM"/>
    </source>
</evidence>
<dbReference type="PANTHER" id="PTHR47206:SF1">
    <property type="entry name" value="HOMEODOMAIN-LIKE SUPERFAMILY PROTEIN"/>
    <property type="match status" value="1"/>
</dbReference>
<name>A0AAP0NDF2_LIQFO</name>
<feature type="compositionally biased region" description="Polar residues" evidence="1">
    <location>
        <begin position="110"/>
        <end position="123"/>
    </location>
</feature>
<feature type="region of interest" description="Disordered" evidence="1">
    <location>
        <begin position="264"/>
        <end position="303"/>
    </location>
</feature>
<dbReference type="EMBL" id="JBBPBK010000014">
    <property type="protein sequence ID" value="KAK9270728.1"/>
    <property type="molecule type" value="Genomic_DNA"/>
</dbReference>
<dbReference type="SUPFAM" id="SSF46689">
    <property type="entry name" value="Homeodomain-like"/>
    <property type="match status" value="1"/>
</dbReference>
<feature type="compositionally biased region" description="Polar residues" evidence="1">
    <location>
        <begin position="326"/>
        <end position="349"/>
    </location>
</feature>
<feature type="region of interest" description="Disordered" evidence="1">
    <location>
        <begin position="323"/>
        <end position="352"/>
    </location>
</feature>
<organism evidence="2 3">
    <name type="scientific">Liquidambar formosana</name>
    <name type="common">Formosan gum</name>
    <dbReference type="NCBI Taxonomy" id="63359"/>
    <lineage>
        <taxon>Eukaryota</taxon>
        <taxon>Viridiplantae</taxon>
        <taxon>Streptophyta</taxon>
        <taxon>Embryophyta</taxon>
        <taxon>Tracheophyta</taxon>
        <taxon>Spermatophyta</taxon>
        <taxon>Magnoliopsida</taxon>
        <taxon>eudicotyledons</taxon>
        <taxon>Gunneridae</taxon>
        <taxon>Pentapetalae</taxon>
        <taxon>Saxifragales</taxon>
        <taxon>Altingiaceae</taxon>
        <taxon>Liquidambar</taxon>
    </lineage>
</organism>
<dbReference type="PANTHER" id="PTHR47206">
    <property type="entry name" value="HOMEODOMAIN-LIKE SUPERFAMILY PROTEIN"/>
    <property type="match status" value="1"/>
</dbReference>
<dbReference type="Proteomes" id="UP001415857">
    <property type="component" value="Unassembled WGS sequence"/>
</dbReference>
<feature type="region of interest" description="Disordered" evidence="1">
    <location>
        <begin position="110"/>
        <end position="179"/>
    </location>
</feature>
<feature type="compositionally biased region" description="Basic and acidic residues" evidence="1">
    <location>
        <begin position="409"/>
        <end position="425"/>
    </location>
</feature>
<evidence type="ECO:0000256" key="1">
    <source>
        <dbReference type="SAM" id="MobiDB-lite"/>
    </source>
</evidence>
<evidence type="ECO:0000313" key="2">
    <source>
        <dbReference type="EMBL" id="KAK9270728.1"/>
    </source>
</evidence>
<dbReference type="CDD" id="cd11660">
    <property type="entry name" value="SANT_TRF"/>
    <property type="match status" value="1"/>
</dbReference>
<feature type="compositionally biased region" description="Polar residues" evidence="1">
    <location>
        <begin position="137"/>
        <end position="165"/>
    </location>
</feature>